<reference evidence="2 3" key="1">
    <citation type="submission" date="2019-09" db="EMBL/GenBank/DDBJ databases">
        <authorList>
            <person name="Park J.-S."/>
            <person name="Choi H.-J."/>
        </authorList>
    </citation>
    <scope>NUCLEOTIDE SEQUENCE [LARGE SCALE GENOMIC DNA]</scope>
    <source>
        <strain evidence="2 3">176SS1-4</strain>
    </source>
</reference>
<evidence type="ECO:0000313" key="3">
    <source>
        <dbReference type="Proteomes" id="UP000326554"/>
    </source>
</evidence>
<feature type="transmembrane region" description="Helical" evidence="1">
    <location>
        <begin position="221"/>
        <end position="242"/>
    </location>
</feature>
<sequence length="260" mass="27775">MSSPWIAALTALFAWWFSTGAILLVVRRSDRTGREAHAMSLVLAVPLLALGAAALIVTRESQSVAATYAGFAGALAIWGWIELSFLSGVVTGPDRRPAAPGLSGSDRFAAAWGTVAHHEVLLLGGLAGVVLLTTGAADDTALWTYAILFVARIAAKLNLFLGVPRINLEFVPSTLSHLKSHMRQGPVTLAFPVAVTLLTFATGCFAERLISAPDPASTVKFALLTAISALALLEHWFMVLPLPDARLWRWMLPAPRSRQD</sequence>
<dbReference type="Proteomes" id="UP000326554">
    <property type="component" value="Unassembled WGS sequence"/>
</dbReference>
<feature type="transmembrane region" description="Helical" evidence="1">
    <location>
        <begin position="143"/>
        <end position="166"/>
    </location>
</feature>
<feature type="transmembrane region" description="Helical" evidence="1">
    <location>
        <begin position="38"/>
        <end position="58"/>
    </location>
</feature>
<dbReference type="Pfam" id="PF12291">
    <property type="entry name" value="DUF3623"/>
    <property type="match status" value="1"/>
</dbReference>
<dbReference type="AlphaFoldDB" id="A0A5J5GGJ5"/>
<dbReference type="RefSeq" id="WP_150445900.1">
    <property type="nucleotide sequence ID" value="NZ_VYQE01000004.1"/>
</dbReference>
<accession>A0A5J5GGJ5</accession>
<keyword evidence="1" id="KW-0472">Membrane</keyword>
<dbReference type="EMBL" id="VYQE01000004">
    <property type="protein sequence ID" value="KAA9006882.1"/>
    <property type="molecule type" value="Genomic_DNA"/>
</dbReference>
<organism evidence="2 3">
    <name type="scientific">Histidinibacterium aquaticum</name>
    <dbReference type="NCBI Taxonomy" id="2613962"/>
    <lineage>
        <taxon>Bacteria</taxon>
        <taxon>Pseudomonadati</taxon>
        <taxon>Pseudomonadota</taxon>
        <taxon>Alphaproteobacteria</taxon>
        <taxon>Rhodobacterales</taxon>
        <taxon>Paracoccaceae</taxon>
        <taxon>Histidinibacterium</taxon>
    </lineage>
</organism>
<protein>
    <submittedName>
        <fullName evidence="2">DUF3623 domain-containing protein</fullName>
    </submittedName>
</protein>
<feature type="transmembrane region" description="Helical" evidence="1">
    <location>
        <begin position="6"/>
        <end position="26"/>
    </location>
</feature>
<proteinExistence type="predicted"/>
<keyword evidence="1" id="KW-1133">Transmembrane helix</keyword>
<keyword evidence="1" id="KW-0812">Transmembrane</keyword>
<comment type="caution">
    <text evidence="2">The sequence shown here is derived from an EMBL/GenBank/DDBJ whole genome shotgun (WGS) entry which is preliminary data.</text>
</comment>
<keyword evidence="3" id="KW-1185">Reference proteome</keyword>
<feature type="transmembrane region" description="Helical" evidence="1">
    <location>
        <begin position="64"/>
        <end position="86"/>
    </location>
</feature>
<evidence type="ECO:0000256" key="1">
    <source>
        <dbReference type="SAM" id="Phobius"/>
    </source>
</evidence>
<evidence type="ECO:0000313" key="2">
    <source>
        <dbReference type="EMBL" id="KAA9006882.1"/>
    </source>
</evidence>
<dbReference type="InterPro" id="IPR017496">
    <property type="entry name" value="Photo_alph_chp2"/>
</dbReference>
<feature type="transmembrane region" description="Helical" evidence="1">
    <location>
        <begin position="120"/>
        <end position="137"/>
    </location>
</feature>
<dbReference type="NCBIfam" id="TIGR03055">
    <property type="entry name" value="photo_alph_chp2"/>
    <property type="match status" value="1"/>
</dbReference>
<name>A0A5J5GGJ5_9RHOB</name>
<gene>
    <name evidence="2" type="ORF">F3S47_14000</name>
</gene>
<feature type="transmembrane region" description="Helical" evidence="1">
    <location>
        <begin position="187"/>
        <end position="209"/>
    </location>
</feature>